<keyword evidence="6" id="KW-0560">Oxidoreductase</keyword>
<dbReference type="Pfam" id="PF13738">
    <property type="entry name" value="Pyr_redox_3"/>
    <property type="match status" value="1"/>
</dbReference>
<name>A0A7S8IVQ0_9SPHN</name>
<evidence type="ECO:0000313" key="9">
    <source>
        <dbReference type="Proteomes" id="UP000594459"/>
    </source>
</evidence>
<dbReference type="RefSeq" id="WP_200982057.1">
    <property type="nucleotide sequence ID" value="NZ_CP064654.1"/>
</dbReference>
<dbReference type="AlphaFoldDB" id="A0A7S8IVQ0"/>
<dbReference type="PANTHER" id="PTHR43098:SF4">
    <property type="entry name" value="BLR3857 PROTEIN"/>
    <property type="match status" value="1"/>
</dbReference>
<keyword evidence="9" id="KW-1185">Reference proteome</keyword>
<keyword evidence="7" id="KW-0503">Monooxygenase</keyword>
<evidence type="ECO:0000256" key="1">
    <source>
        <dbReference type="ARBA" id="ARBA00001974"/>
    </source>
</evidence>
<dbReference type="KEGG" id="qso:IRL76_00185"/>
<evidence type="ECO:0000256" key="2">
    <source>
        <dbReference type="ARBA" id="ARBA00010139"/>
    </source>
</evidence>
<evidence type="ECO:0000256" key="7">
    <source>
        <dbReference type="ARBA" id="ARBA00023033"/>
    </source>
</evidence>
<keyword evidence="4" id="KW-0274">FAD</keyword>
<comment type="cofactor">
    <cofactor evidence="1">
        <name>FAD</name>
        <dbReference type="ChEBI" id="CHEBI:57692"/>
    </cofactor>
</comment>
<reference evidence="8 9" key="1">
    <citation type="submission" date="2020-11" db="EMBL/GenBank/DDBJ databases">
        <title>The genome sequence of Erythrobacter sp. 6D36.</title>
        <authorList>
            <person name="Liu Y."/>
        </authorList>
    </citation>
    <scope>NUCLEOTIDE SEQUENCE [LARGE SCALE GENOMIC DNA]</scope>
    <source>
        <strain evidence="8 9">6D36</strain>
    </source>
</reference>
<keyword evidence="3" id="KW-0285">Flavoprotein</keyword>
<dbReference type="EMBL" id="CP064654">
    <property type="protein sequence ID" value="QPC99046.1"/>
    <property type="molecule type" value="Genomic_DNA"/>
</dbReference>
<dbReference type="SUPFAM" id="SSF51905">
    <property type="entry name" value="FAD/NAD(P)-binding domain"/>
    <property type="match status" value="1"/>
</dbReference>
<protein>
    <submittedName>
        <fullName evidence="8">NAD(P)/FAD-dependent oxidoreductase</fullName>
    </submittedName>
</protein>
<evidence type="ECO:0000256" key="5">
    <source>
        <dbReference type="ARBA" id="ARBA00022857"/>
    </source>
</evidence>
<evidence type="ECO:0000256" key="3">
    <source>
        <dbReference type="ARBA" id="ARBA00022630"/>
    </source>
</evidence>
<keyword evidence="5" id="KW-0521">NADP</keyword>
<dbReference type="InterPro" id="IPR036188">
    <property type="entry name" value="FAD/NAD-bd_sf"/>
</dbReference>
<dbReference type="InterPro" id="IPR050775">
    <property type="entry name" value="FAD-binding_Monooxygenases"/>
</dbReference>
<dbReference type="GO" id="GO:0004497">
    <property type="term" value="F:monooxygenase activity"/>
    <property type="evidence" value="ECO:0007669"/>
    <property type="project" value="UniProtKB-KW"/>
</dbReference>
<evidence type="ECO:0000256" key="6">
    <source>
        <dbReference type="ARBA" id="ARBA00023002"/>
    </source>
</evidence>
<organism evidence="8 9">
    <name type="scientific">Qipengyuania soli</name>
    <dbReference type="NCBI Taxonomy" id="2782568"/>
    <lineage>
        <taxon>Bacteria</taxon>
        <taxon>Pseudomonadati</taxon>
        <taxon>Pseudomonadota</taxon>
        <taxon>Alphaproteobacteria</taxon>
        <taxon>Sphingomonadales</taxon>
        <taxon>Erythrobacteraceae</taxon>
        <taxon>Qipengyuania</taxon>
    </lineage>
</organism>
<evidence type="ECO:0000313" key="8">
    <source>
        <dbReference type="EMBL" id="QPC99046.1"/>
    </source>
</evidence>
<dbReference type="PANTHER" id="PTHR43098">
    <property type="entry name" value="L-ORNITHINE N(5)-MONOOXYGENASE-RELATED"/>
    <property type="match status" value="1"/>
</dbReference>
<proteinExistence type="inferred from homology"/>
<sequence>MATAARDISFDKEALKQKYAEERDKRLRSDGSAQYVRLEGSFDELAADPYTPVAEREPVHDHVTFAFIGGGFAGLVVGARLKAAGIDDVRIIEKGGDFGGTWYWNRYPGAQCDTASMIYMPLLEETGHMPTEKYAHAPEIRDHCSRIGHHFGLYDKALFHTRVTGLDWDEERSVWVVRTDRGDEFTAKYVGMGTGPLHVAKLPGLPGIEDFKGKSFHTSRWDYSYTGGNPEGAALDKLGDKRVAIIGTGATAVQCVPHLAKGAKELFVFQRTPSSVDVRANGPIDEDWFAGVAEEGWQRKWQDNFAANLGVGFPAEDLVNDGWTDLAKRMRANLKEVPPSEWTPAKMMAAFEDADFAKMEQIRQRAQEVVDDPTTGENLKAWYRQLCKRPCFHDEYLQAYNEPGTHLIDTGGQGVERITEKGVIANGVEYEVDCIIYASGFEVGTSYVSRSGFDMAGRDGVTLSERWGDGMRTFHGNQMHGFPNAFMVQPAQAANFIANVPHNIVDHADTIAAIVSHAEKAGAKTVEPTEEAEQAWVDFIASGPPRAIGSGDCTPGYYNNEGEGWGENSRVFVGDPRGALAYWAHMDAWRNSGKFEGLEFG</sequence>
<accession>A0A7S8IVQ0</accession>
<comment type="similarity">
    <text evidence="2">Belongs to the FAD-binding monooxygenase family.</text>
</comment>
<dbReference type="Proteomes" id="UP000594459">
    <property type="component" value="Chromosome"/>
</dbReference>
<dbReference type="FunFam" id="3.50.50.60:FF:000341">
    <property type="entry name" value="Baeyer-Villiger monooxygenase"/>
    <property type="match status" value="1"/>
</dbReference>
<gene>
    <name evidence="8" type="ORF">IRL76_00185</name>
</gene>
<dbReference type="Gene3D" id="3.50.50.60">
    <property type="entry name" value="FAD/NAD(P)-binding domain"/>
    <property type="match status" value="2"/>
</dbReference>
<evidence type="ECO:0000256" key="4">
    <source>
        <dbReference type="ARBA" id="ARBA00022827"/>
    </source>
</evidence>